<evidence type="ECO:0000313" key="3">
    <source>
        <dbReference type="Proteomes" id="UP000680750"/>
    </source>
</evidence>
<reference evidence="2" key="1">
    <citation type="submission" date="2020-08" db="EMBL/GenBank/DDBJ databases">
        <title>Whole genome shotgun sequence of Actinocatenispora sera NBRC 101916.</title>
        <authorList>
            <person name="Komaki H."/>
            <person name="Tamura T."/>
        </authorList>
    </citation>
    <scope>NUCLEOTIDE SEQUENCE</scope>
    <source>
        <strain evidence="2">NBRC 101916</strain>
    </source>
</reference>
<keyword evidence="1" id="KW-1133">Transmembrane helix</keyword>
<evidence type="ECO:0000313" key="2">
    <source>
        <dbReference type="EMBL" id="BCJ27560.1"/>
    </source>
</evidence>
<protein>
    <submittedName>
        <fullName evidence="2">Uncharacterized protein</fullName>
    </submittedName>
</protein>
<keyword evidence="3" id="KW-1185">Reference proteome</keyword>
<dbReference type="EMBL" id="AP023354">
    <property type="protein sequence ID" value="BCJ27560.1"/>
    <property type="molecule type" value="Genomic_DNA"/>
</dbReference>
<gene>
    <name evidence="2" type="ORF">Asera_16680</name>
</gene>
<sequence length="52" mass="5790">MSALRLLAEDGSEEILRELLFDRLAKIGIVIVGLLLLGVGMALIWRRVSRRG</sequence>
<dbReference type="Proteomes" id="UP000680750">
    <property type="component" value="Chromosome"/>
</dbReference>
<feature type="transmembrane region" description="Helical" evidence="1">
    <location>
        <begin position="24"/>
        <end position="45"/>
    </location>
</feature>
<dbReference type="RefSeq" id="WP_157035219.1">
    <property type="nucleotide sequence ID" value="NZ_AP023354.1"/>
</dbReference>
<accession>A0A810KWF6</accession>
<keyword evidence="1" id="KW-0472">Membrane</keyword>
<evidence type="ECO:0000256" key="1">
    <source>
        <dbReference type="SAM" id="Phobius"/>
    </source>
</evidence>
<keyword evidence="1" id="KW-0812">Transmembrane</keyword>
<dbReference type="KEGG" id="aser:Asera_16680"/>
<name>A0A810KWF6_9ACTN</name>
<dbReference type="AlphaFoldDB" id="A0A810KWF6"/>
<proteinExistence type="predicted"/>
<organism evidence="2 3">
    <name type="scientific">Actinocatenispora sera</name>
    <dbReference type="NCBI Taxonomy" id="390989"/>
    <lineage>
        <taxon>Bacteria</taxon>
        <taxon>Bacillati</taxon>
        <taxon>Actinomycetota</taxon>
        <taxon>Actinomycetes</taxon>
        <taxon>Micromonosporales</taxon>
        <taxon>Micromonosporaceae</taxon>
        <taxon>Actinocatenispora</taxon>
    </lineage>
</organism>